<name>A0A6J6JIT5_9ZZZZ</name>
<sequence length="77" mass="8722">MEMVVDPNRVKAKLFCKNCDLDGFVPLCFGTFDTGQFHFPSLWDENTEDWRVGIVGHCPSFVAEVIVLRCPSFPPQS</sequence>
<gene>
    <name evidence="1" type="ORF">UFOPK2086_00661</name>
</gene>
<organism evidence="1">
    <name type="scientific">freshwater metagenome</name>
    <dbReference type="NCBI Taxonomy" id="449393"/>
    <lineage>
        <taxon>unclassified sequences</taxon>
        <taxon>metagenomes</taxon>
        <taxon>ecological metagenomes</taxon>
    </lineage>
</organism>
<accession>A0A6J6JIT5</accession>
<protein>
    <submittedName>
        <fullName evidence="1">Unannotated protein</fullName>
    </submittedName>
</protein>
<dbReference type="AlphaFoldDB" id="A0A6J6JIT5"/>
<proteinExistence type="predicted"/>
<reference evidence="1" key="1">
    <citation type="submission" date="2020-05" db="EMBL/GenBank/DDBJ databases">
        <authorList>
            <person name="Chiriac C."/>
            <person name="Salcher M."/>
            <person name="Ghai R."/>
            <person name="Kavagutti S V."/>
        </authorList>
    </citation>
    <scope>NUCLEOTIDE SEQUENCE</scope>
</reference>
<evidence type="ECO:0000313" key="1">
    <source>
        <dbReference type="EMBL" id="CAB4636475.1"/>
    </source>
</evidence>
<dbReference type="EMBL" id="CAEZVQ010000073">
    <property type="protein sequence ID" value="CAB4636475.1"/>
    <property type="molecule type" value="Genomic_DNA"/>
</dbReference>